<proteinExistence type="predicted"/>
<comment type="caution">
    <text evidence="1">The sequence shown here is derived from an EMBL/GenBank/DDBJ whole genome shotgun (WGS) entry which is preliminary data.</text>
</comment>
<evidence type="ECO:0000313" key="1">
    <source>
        <dbReference type="EMBL" id="KAL0452811.1"/>
    </source>
</evidence>
<dbReference type="AlphaFoldDB" id="A0AAW2XGD4"/>
<organism evidence="1">
    <name type="scientific">Sesamum latifolium</name>
    <dbReference type="NCBI Taxonomy" id="2727402"/>
    <lineage>
        <taxon>Eukaryota</taxon>
        <taxon>Viridiplantae</taxon>
        <taxon>Streptophyta</taxon>
        <taxon>Embryophyta</taxon>
        <taxon>Tracheophyta</taxon>
        <taxon>Spermatophyta</taxon>
        <taxon>Magnoliopsida</taxon>
        <taxon>eudicotyledons</taxon>
        <taxon>Gunneridae</taxon>
        <taxon>Pentapetalae</taxon>
        <taxon>asterids</taxon>
        <taxon>lamiids</taxon>
        <taxon>Lamiales</taxon>
        <taxon>Pedaliaceae</taxon>
        <taxon>Sesamum</taxon>
    </lineage>
</organism>
<evidence type="ECO:0008006" key="2">
    <source>
        <dbReference type="Google" id="ProtNLM"/>
    </source>
</evidence>
<name>A0AAW2XGD4_9LAMI</name>
<sequence>MEGVWYNQPAVFLGKMKGFPYNTNLVEICDHAQFVIANHEFVGIRKAAAGGGRRRHRQTFRHFRGASKPLPSHLLSVSRRPPKLGEVESQQFGVGDCR</sequence>
<accession>A0AAW2XGD4</accession>
<reference evidence="1" key="2">
    <citation type="journal article" date="2024" name="Plant">
        <title>Genomic evolution and insights into agronomic trait innovations of Sesamum species.</title>
        <authorList>
            <person name="Miao H."/>
            <person name="Wang L."/>
            <person name="Qu L."/>
            <person name="Liu H."/>
            <person name="Sun Y."/>
            <person name="Le M."/>
            <person name="Wang Q."/>
            <person name="Wei S."/>
            <person name="Zheng Y."/>
            <person name="Lin W."/>
            <person name="Duan Y."/>
            <person name="Cao H."/>
            <person name="Xiong S."/>
            <person name="Wang X."/>
            <person name="Wei L."/>
            <person name="Li C."/>
            <person name="Ma Q."/>
            <person name="Ju M."/>
            <person name="Zhao R."/>
            <person name="Li G."/>
            <person name="Mu C."/>
            <person name="Tian Q."/>
            <person name="Mei H."/>
            <person name="Zhang T."/>
            <person name="Gao T."/>
            <person name="Zhang H."/>
        </authorList>
    </citation>
    <scope>NUCLEOTIDE SEQUENCE</scope>
    <source>
        <strain evidence="1">KEN1</strain>
    </source>
</reference>
<protein>
    <recommendedName>
        <fullName evidence="2">BAH domain-containing protein</fullName>
    </recommendedName>
</protein>
<dbReference type="EMBL" id="JACGWN010000004">
    <property type="protein sequence ID" value="KAL0452811.1"/>
    <property type="molecule type" value="Genomic_DNA"/>
</dbReference>
<gene>
    <name evidence="1" type="ORF">Slati_1259200</name>
</gene>
<reference evidence="1" key="1">
    <citation type="submission" date="2020-06" db="EMBL/GenBank/DDBJ databases">
        <authorList>
            <person name="Li T."/>
            <person name="Hu X."/>
            <person name="Zhang T."/>
            <person name="Song X."/>
            <person name="Zhang H."/>
            <person name="Dai N."/>
            <person name="Sheng W."/>
            <person name="Hou X."/>
            <person name="Wei L."/>
        </authorList>
    </citation>
    <scope>NUCLEOTIDE SEQUENCE</scope>
    <source>
        <strain evidence="1">KEN1</strain>
        <tissue evidence="1">Leaf</tissue>
    </source>
</reference>